<organism evidence="15 16">
    <name type="scientific">Thermohalobacter berrensis</name>
    <dbReference type="NCBI Taxonomy" id="99594"/>
    <lineage>
        <taxon>Bacteria</taxon>
        <taxon>Bacillati</taxon>
        <taxon>Bacillota</taxon>
        <taxon>Tissierellia</taxon>
        <taxon>Tissierellales</taxon>
        <taxon>Thermohalobacteraceae</taxon>
        <taxon>Thermohalobacter</taxon>
    </lineage>
</organism>
<dbReference type="InterPro" id="IPR046886">
    <property type="entry name" value="RsmE_MTase_dom"/>
</dbReference>
<dbReference type="Pfam" id="PF04452">
    <property type="entry name" value="Methyltrans_RNA"/>
    <property type="match status" value="1"/>
</dbReference>
<evidence type="ECO:0000256" key="12">
    <source>
        <dbReference type="PIRNR" id="PIRNR015601"/>
    </source>
</evidence>
<evidence type="ECO:0000259" key="13">
    <source>
        <dbReference type="Pfam" id="PF04452"/>
    </source>
</evidence>
<gene>
    <name evidence="15" type="ORF">BET03_02675</name>
</gene>
<evidence type="ECO:0000256" key="4">
    <source>
        <dbReference type="ARBA" id="ARBA00013673"/>
    </source>
</evidence>
<proteinExistence type="inferred from homology"/>
<evidence type="ECO:0000313" key="16">
    <source>
        <dbReference type="Proteomes" id="UP000284177"/>
    </source>
</evidence>
<dbReference type="InterPro" id="IPR046887">
    <property type="entry name" value="RsmE_PUA-like"/>
</dbReference>
<reference evidence="15 16" key="1">
    <citation type="submission" date="2016-08" db="EMBL/GenBank/DDBJ databases">
        <title>Novel Firmicutes and Novel Genomes.</title>
        <authorList>
            <person name="Poppleton D.I."/>
            <person name="Gribaldo S."/>
        </authorList>
    </citation>
    <scope>NUCLEOTIDE SEQUENCE [LARGE SCALE GENOMIC DNA]</scope>
    <source>
        <strain evidence="15 16">CTT3</strain>
    </source>
</reference>
<comment type="caution">
    <text evidence="15">The sequence shown here is derived from an EMBL/GenBank/DDBJ whole genome shotgun (WGS) entry which is preliminary data.</text>
</comment>
<dbReference type="RefSeq" id="WP_120166963.1">
    <property type="nucleotide sequence ID" value="NZ_MCIB01000001.1"/>
</dbReference>
<dbReference type="EC" id="2.1.1.193" evidence="3 12"/>
<dbReference type="GO" id="GO:0070042">
    <property type="term" value="F:rRNA (uridine-N3-)-methyltransferase activity"/>
    <property type="evidence" value="ECO:0007669"/>
    <property type="project" value="TreeGrafter"/>
</dbReference>
<dbReference type="NCBIfam" id="TIGR00046">
    <property type="entry name" value="RsmE family RNA methyltransferase"/>
    <property type="match status" value="1"/>
</dbReference>
<evidence type="ECO:0000256" key="9">
    <source>
        <dbReference type="ARBA" id="ARBA00022691"/>
    </source>
</evidence>
<dbReference type="InterPro" id="IPR029026">
    <property type="entry name" value="tRNA_m1G_MTases_N"/>
</dbReference>
<evidence type="ECO:0000256" key="6">
    <source>
        <dbReference type="ARBA" id="ARBA00022552"/>
    </source>
</evidence>
<name>A0A419TBA5_9FIRM</name>
<evidence type="ECO:0000259" key="14">
    <source>
        <dbReference type="Pfam" id="PF20260"/>
    </source>
</evidence>
<sequence>MNRFFVNKDNIKEGRVIIEGEDVKHIRNVLRLNEGDLITVCDCQKNDYLVEITDIKKNYVQCNILEKSKSKGEPNLEVVLYQGIPKSSKMDLIIQKATELGISQIVPVEMKRSVVKLKNEKKEQKKLNRWRRIAKEAAKQCRRGIIPAVSEIVSFNEMLKSLEKEEFILVPYENEDKVGLKDILAKNKGKHKVNIIIGPEGGFEEEEIDNINKLNWHVVSLGPRILRTETAGFTVLSIVMYELGDLGVI</sequence>
<dbReference type="Pfam" id="PF20260">
    <property type="entry name" value="PUA_4"/>
    <property type="match status" value="1"/>
</dbReference>
<evidence type="ECO:0000313" key="15">
    <source>
        <dbReference type="EMBL" id="RKD34743.1"/>
    </source>
</evidence>
<dbReference type="GO" id="GO:0005737">
    <property type="term" value="C:cytoplasm"/>
    <property type="evidence" value="ECO:0007669"/>
    <property type="project" value="UniProtKB-SubCell"/>
</dbReference>
<feature type="domain" description="Ribosomal RNA small subunit methyltransferase E methyltransferase" evidence="13">
    <location>
        <begin position="74"/>
        <end position="239"/>
    </location>
</feature>
<evidence type="ECO:0000256" key="7">
    <source>
        <dbReference type="ARBA" id="ARBA00022603"/>
    </source>
</evidence>
<dbReference type="Gene3D" id="2.40.240.20">
    <property type="entry name" value="Hypothetical PUA domain-like, domain 1"/>
    <property type="match status" value="1"/>
</dbReference>
<evidence type="ECO:0000256" key="11">
    <source>
        <dbReference type="ARBA" id="ARBA00047944"/>
    </source>
</evidence>
<evidence type="ECO:0000256" key="5">
    <source>
        <dbReference type="ARBA" id="ARBA00022490"/>
    </source>
</evidence>
<dbReference type="AlphaFoldDB" id="A0A419TBA5"/>
<keyword evidence="8 12" id="KW-0808">Transferase</keyword>
<keyword evidence="7 12" id="KW-0489">Methyltransferase</keyword>
<evidence type="ECO:0000256" key="8">
    <source>
        <dbReference type="ARBA" id="ARBA00022679"/>
    </source>
</evidence>
<comment type="similarity">
    <text evidence="2 12">Belongs to the RNA methyltransferase RsmE family.</text>
</comment>
<keyword evidence="6 12" id="KW-0698">rRNA processing</keyword>
<dbReference type="PIRSF" id="PIRSF015601">
    <property type="entry name" value="MTase_slr0722"/>
    <property type="match status" value="1"/>
</dbReference>
<dbReference type="PANTHER" id="PTHR30027">
    <property type="entry name" value="RIBOSOMAL RNA SMALL SUBUNIT METHYLTRANSFERASE E"/>
    <property type="match status" value="1"/>
</dbReference>
<evidence type="ECO:0000256" key="2">
    <source>
        <dbReference type="ARBA" id="ARBA00005528"/>
    </source>
</evidence>
<evidence type="ECO:0000256" key="3">
    <source>
        <dbReference type="ARBA" id="ARBA00012328"/>
    </source>
</evidence>
<dbReference type="InterPro" id="IPR006700">
    <property type="entry name" value="RsmE"/>
</dbReference>
<keyword evidence="16" id="KW-1185">Reference proteome</keyword>
<dbReference type="GO" id="GO:0070475">
    <property type="term" value="P:rRNA base methylation"/>
    <property type="evidence" value="ECO:0007669"/>
    <property type="project" value="TreeGrafter"/>
</dbReference>
<dbReference type="SUPFAM" id="SSF88697">
    <property type="entry name" value="PUA domain-like"/>
    <property type="match status" value="1"/>
</dbReference>
<keyword evidence="9 12" id="KW-0949">S-adenosyl-L-methionine</keyword>
<dbReference type="PANTHER" id="PTHR30027:SF3">
    <property type="entry name" value="16S RRNA (URACIL(1498)-N(3))-METHYLTRANSFERASE"/>
    <property type="match status" value="1"/>
</dbReference>
<dbReference type="InterPro" id="IPR029028">
    <property type="entry name" value="Alpha/beta_knot_MTases"/>
</dbReference>
<evidence type="ECO:0000256" key="10">
    <source>
        <dbReference type="ARBA" id="ARBA00025699"/>
    </source>
</evidence>
<protein>
    <recommendedName>
        <fullName evidence="4 12">Ribosomal RNA small subunit methyltransferase E</fullName>
        <ecNumber evidence="3 12">2.1.1.193</ecNumber>
    </recommendedName>
</protein>
<dbReference type="NCBIfam" id="NF008692">
    <property type="entry name" value="PRK11713.1-5"/>
    <property type="match status" value="1"/>
</dbReference>
<dbReference type="SUPFAM" id="SSF75217">
    <property type="entry name" value="alpha/beta knot"/>
    <property type="match status" value="1"/>
</dbReference>
<keyword evidence="5 12" id="KW-0963">Cytoplasm</keyword>
<comment type="subcellular location">
    <subcellularLocation>
        <location evidence="1 12">Cytoplasm</location>
    </subcellularLocation>
</comment>
<dbReference type="EMBL" id="MCIB01000001">
    <property type="protein sequence ID" value="RKD34743.1"/>
    <property type="molecule type" value="Genomic_DNA"/>
</dbReference>
<comment type="function">
    <text evidence="10 12">Specifically methylates the N3 position of the uracil ring of uridine 1498 (m3U1498) in 16S rRNA. Acts on the fully assembled 30S ribosomal subunit.</text>
</comment>
<dbReference type="OrthoDB" id="9815641at2"/>
<dbReference type="Proteomes" id="UP000284177">
    <property type="component" value="Unassembled WGS sequence"/>
</dbReference>
<evidence type="ECO:0000256" key="1">
    <source>
        <dbReference type="ARBA" id="ARBA00004496"/>
    </source>
</evidence>
<accession>A0A419TBA5</accession>
<dbReference type="CDD" id="cd18084">
    <property type="entry name" value="RsmE-like"/>
    <property type="match status" value="1"/>
</dbReference>
<feature type="domain" description="Ribosomal RNA small subunit methyltransferase E PUA-like" evidence="14">
    <location>
        <begin position="18"/>
        <end position="65"/>
    </location>
</feature>
<dbReference type="Gene3D" id="3.40.1280.10">
    <property type="match status" value="1"/>
</dbReference>
<comment type="catalytic activity">
    <reaction evidence="11 12">
        <text>uridine(1498) in 16S rRNA + S-adenosyl-L-methionine = N(3)-methyluridine(1498) in 16S rRNA + S-adenosyl-L-homocysteine + H(+)</text>
        <dbReference type="Rhea" id="RHEA:42920"/>
        <dbReference type="Rhea" id="RHEA-COMP:10283"/>
        <dbReference type="Rhea" id="RHEA-COMP:10284"/>
        <dbReference type="ChEBI" id="CHEBI:15378"/>
        <dbReference type="ChEBI" id="CHEBI:57856"/>
        <dbReference type="ChEBI" id="CHEBI:59789"/>
        <dbReference type="ChEBI" id="CHEBI:65315"/>
        <dbReference type="ChEBI" id="CHEBI:74502"/>
        <dbReference type="EC" id="2.1.1.193"/>
    </reaction>
</comment>
<dbReference type="InterPro" id="IPR015947">
    <property type="entry name" value="PUA-like_sf"/>
</dbReference>